<name>A0A538STS1_UNCEI</name>
<sequence>MGSRRTLAAWILARATVGVASVVLAVTAAAQGVPDVVVRDHEHGETMLRFHRGRFHYALILDAAFGRHIPLDWSGRSIWIDRAKFELPFGAVFLLSTRDSTPARQLEFNAMRGRLLLDQAAATPAVAEWLRKHGHARDTVARGAVQAATYPRHTLELTEWSYQGVHAVTCVVSGDPLFVLFSEASLRGGSSTQTEASLRGGSSTQTFFGNLASVDVQVGETGDKRTWRATPLQAVFADRTYEFSAGRVFLIPASGGEVVRVQAALDLGPGSADRIGDEIERIPEVRAFLRLE</sequence>
<proteinExistence type="predicted"/>
<evidence type="ECO:0000313" key="3">
    <source>
        <dbReference type="Proteomes" id="UP000317716"/>
    </source>
</evidence>
<reference evidence="2 3" key="1">
    <citation type="journal article" date="2019" name="Nat. Microbiol.">
        <title>Mediterranean grassland soil C-N compound turnover is dependent on rainfall and depth, and is mediated by genomically divergent microorganisms.</title>
        <authorList>
            <person name="Diamond S."/>
            <person name="Andeer P.F."/>
            <person name="Li Z."/>
            <person name="Crits-Christoph A."/>
            <person name="Burstein D."/>
            <person name="Anantharaman K."/>
            <person name="Lane K.R."/>
            <person name="Thomas B.C."/>
            <person name="Pan C."/>
            <person name="Northen T.R."/>
            <person name="Banfield J.F."/>
        </authorList>
    </citation>
    <scope>NUCLEOTIDE SEQUENCE [LARGE SCALE GENOMIC DNA]</scope>
    <source>
        <strain evidence="2">WS_2</strain>
    </source>
</reference>
<dbReference type="EMBL" id="VBOS01000250">
    <property type="protein sequence ID" value="TMQ54741.1"/>
    <property type="molecule type" value="Genomic_DNA"/>
</dbReference>
<dbReference type="AlphaFoldDB" id="A0A538STS1"/>
<dbReference type="Proteomes" id="UP000317716">
    <property type="component" value="Unassembled WGS sequence"/>
</dbReference>
<protein>
    <recommendedName>
        <fullName evidence="4">DUF3108 domain-containing protein</fullName>
    </recommendedName>
</protein>
<accession>A0A538STS1</accession>
<comment type="caution">
    <text evidence="2">The sequence shown here is derived from an EMBL/GenBank/DDBJ whole genome shotgun (WGS) entry which is preliminary data.</text>
</comment>
<evidence type="ECO:0008006" key="4">
    <source>
        <dbReference type="Google" id="ProtNLM"/>
    </source>
</evidence>
<organism evidence="2 3">
    <name type="scientific">Eiseniibacteriota bacterium</name>
    <dbReference type="NCBI Taxonomy" id="2212470"/>
    <lineage>
        <taxon>Bacteria</taxon>
        <taxon>Candidatus Eiseniibacteriota</taxon>
    </lineage>
</organism>
<evidence type="ECO:0000313" key="2">
    <source>
        <dbReference type="EMBL" id="TMQ54741.1"/>
    </source>
</evidence>
<gene>
    <name evidence="2" type="ORF">E6K72_07385</name>
</gene>
<feature type="chain" id="PRO_5021949413" description="DUF3108 domain-containing protein" evidence="1">
    <location>
        <begin position="31"/>
        <end position="292"/>
    </location>
</feature>
<evidence type="ECO:0000256" key="1">
    <source>
        <dbReference type="SAM" id="SignalP"/>
    </source>
</evidence>
<feature type="signal peptide" evidence="1">
    <location>
        <begin position="1"/>
        <end position="30"/>
    </location>
</feature>
<keyword evidence="1" id="KW-0732">Signal</keyword>